<dbReference type="AlphaFoldDB" id="A0A2W4ZZH8"/>
<feature type="compositionally biased region" description="Basic and acidic residues" evidence="2">
    <location>
        <begin position="231"/>
        <end position="246"/>
    </location>
</feature>
<evidence type="ECO:0008006" key="5">
    <source>
        <dbReference type="Google" id="ProtNLM"/>
    </source>
</evidence>
<feature type="compositionally biased region" description="Basic and acidic residues" evidence="2">
    <location>
        <begin position="259"/>
        <end position="288"/>
    </location>
</feature>
<gene>
    <name evidence="3" type="ORF">DI626_06340</name>
</gene>
<feature type="compositionally biased region" description="Low complexity" evidence="2">
    <location>
        <begin position="739"/>
        <end position="756"/>
    </location>
</feature>
<organism evidence="3 4">
    <name type="scientific">Micavibrio aeruginosavorus</name>
    <dbReference type="NCBI Taxonomy" id="349221"/>
    <lineage>
        <taxon>Bacteria</taxon>
        <taxon>Pseudomonadati</taxon>
        <taxon>Bdellovibrionota</taxon>
        <taxon>Bdellovibrionia</taxon>
        <taxon>Bdellovibrionales</taxon>
        <taxon>Pseudobdellovibrionaceae</taxon>
        <taxon>Micavibrio</taxon>
    </lineage>
</organism>
<name>A0A2W4ZZH8_9BACT</name>
<dbReference type="SUPFAM" id="SSF48452">
    <property type="entry name" value="TPR-like"/>
    <property type="match status" value="1"/>
</dbReference>
<feature type="compositionally biased region" description="Low complexity" evidence="2">
    <location>
        <begin position="247"/>
        <end position="258"/>
    </location>
</feature>
<dbReference type="EMBL" id="QFNK01000112">
    <property type="protein sequence ID" value="PZO86507.1"/>
    <property type="molecule type" value="Genomic_DNA"/>
</dbReference>
<feature type="repeat" description="TPR" evidence="1">
    <location>
        <begin position="580"/>
        <end position="613"/>
    </location>
</feature>
<protein>
    <recommendedName>
        <fullName evidence="5">Tetratricopeptide repeat protein</fullName>
    </recommendedName>
</protein>
<feature type="region of interest" description="Disordered" evidence="2">
    <location>
        <begin position="735"/>
        <end position="765"/>
    </location>
</feature>
<evidence type="ECO:0000313" key="4">
    <source>
        <dbReference type="Proteomes" id="UP000249557"/>
    </source>
</evidence>
<dbReference type="InterPro" id="IPR011990">
    <property type="entry name" value="TPR-like_helical_dom_sf"/>
</dbReference>
<feature type="non-terminal residue" evidence="3">
    <location>
        <position position="1"/>
    </location>
</feature>
<evidence type="ECO:0000256" key="1">
    <source>
        <dbReference type="PROSITE-ProRule" id="PRU00339"/>
    </source>
</evidence>
<dbReference type="Proteomes" id="UP000249557">
    <property type="component" value="Unassembled WGS sequence"/>
</dbReference>
<evidence type="ECO:0000256" key="2">
    <source>
        <dbReference type="SAM" id="MobiDB-lite"/>
    </source>
</evidence>
<proteinExistence type="predicted"/>
<dbReference type="Gene3D" id="1.25.40.10">
    <property type="entry name" value="Tetratricopeptide repeat domain"/>
    <property type="match status" value="2"/>
</dbReference>
<dbReference type="PANTHER" id="PTHR48125">
    <property type="entry name" value="LP07818P1"/>
    <property type="match status" value="1"/>
</dbReference>
<sequence length="972" mass="104842">AKKETPAQEPPKEEPKAVLKTQELPPAAPLPEPAPEKPVEQKPSFAPHVVTLTSLTSIGLAAYERGGWLWMITDDTSGDIAPEISGPQKDKFPKIERFDVPNGTGYRLKIPQGMKPYAEGGGLGWRIVLGPKGNDDNGVEAEAGKDSTLGWPMRNMRKAITFTDPFVGDKLTAVTSSDATQYAGAVQSFVNLDTLPAVTGLTFAAKSDGLTTKVSTAGVSVGAPSGLSLSDARDSRAQKIRNEVEAPKPAAEQPAAEQSKPEEKKEPPAGHAEQKTPSAHDGEAHDAQTDATGGHSAAPAEEPEMTAEEIAQAAGEKPAGNNIYNFPRWEMGGISALNENQHSMMLEIAQKSGDDRVGDLITMAKMLIANNRGAEALGILRMVVQQAPALVENKEFQSLRAAALASSGKYDEAIEDFSRESLNNYDDIKYWKAFTLAGLEDWQQAAGALPSDITPVLSYPKGIRTPMLLAFAEIALRNGKASQAQGILKMMEADLPVMRLPYAASWNYLAGEAQRQGGNPKAAENFWTPLVKNGKDDLFRAKAGLSLTKLQLDQKQIKPEQALDRLEGLRYAWRGDELETLINYRLGQVYVENKDYIKGLTVLRQAFPLSPGTKLNKDLRDYTVNTFKDIFVNDRIASMSPLDSISLYEEFKTLIPPGSEGDGYVEKLAERLVDADLLGRAASLLEGLVNNRLQGDKKAGVAIRLAAIRLLDGNPDGALRSLDVAQATLDAIAAGGGTPPSQTAAAPATAAAQTSTPKKEKLDPEKQRQIHLLRARALSLKKQPDQALAILDSMAEDADVNRLRADIAWSSGKWTEAAIALNDLIVTEDISARRPLTDYQRDLLFNRSIALNLAGDRVALANLRERYNSQMKETSKGQMFEIVTRPRRPGMIGSREAIESMMSEIDMFKGFLDGYSKMNQPPPANAEPEKAAPTATPLEGAQTPPPAEGQEQGAAQTPAPAENPSPAATTAQ</sequence>
<feature type="region of interest" description="Disordered" evidence="2">
    <location>
        <begin position="913"/>
        <end position="972"/>
    </location>
</feature>
<accession>A0A2W4ZZH8</accession>
<feature type="region of interest" description="Disordered" evidence="2">
    <location>
        <begin position="1"/>
        <end position="42"/>
    </location>
</feature>
<dbReference type="PANTHER" id="PTHR48125:SF10">
    <property type="entry name" value="OS12G0136300 PROTEIN"/>
    <property type="match status" value="1"/>
</dbReference>
<feature type="compositionally biased region" description="Basic and acidic residues" evidence="2">
    <location>
        <begin position="1"/>
        <end position="17"/>
    </location>
</feature>
<dbReference type="PROSITE" id="PS50005">
    <property type="entry name" value="TPR"/>
    <property type="match status" value="1"/>
</dbReference>
<comment type="caution">
    <text evidence="3">The sequence shown here is derived from an EMBL/GenBank/DDBJ whole genome shotgun (WGS) entry which is preliminary data.</text>
</comment>
<keyword evidence="1" id="KW-0802">TPR repeat</keyword>
<reference evidence="3 4" key="1">
    <citation type="submission" date="2017-08" db="EMBL/GenBank/DDBJ databases">
        <title>Infants hospitalized years apart are colonized by the same room-sourced microbial strains.</title>
        <authorList>
            <person name="Brooks B."/>
            <person name="Olm M.R."/>
            <person name="Firek B.A."/>
            <person name="Baker R."/>
            <person name="Thomas B.C."/>
            <person name="Morowitz M.J."/>
            <person name="Banfield J.F."/>
        </authorList>
    </citation>
    <scope>NUCLEOTIDE SEQUENCE [LARGE SCALE GENOMIC DNA]</scope>
    <source>
        <strain evidence="3">S2_018_000_R2_104</strain>
    </source>
</reference>
<feature type="region of interest" description="Disordered" evidence="2">
    <location>
        <begin position="217"/>
        <end position="320"/>
    </location>
</feature>
<evidence type="ECO:0000313" key="3">
    <source>
        <dbReference type="EMBL" id="PZO86507.1"/>
    </source>
</evidence>
<dbReference type="InterPro" id="IPR019734">
    <property type="entry name" value="TPR_rpt"/>
</dbReference>